<dbReference type="AlphaFoldDB" id="A0A1C3REI3"/>
<evidence type="ECO:0000313" key="2">
    <source>
        <dbReference type="Proteomes" id="UP000231658"/>
    </source>
</evidence>
<dbReference type="Proteomes" id="UP000231658">
    <property type="component" value="Unassembled WGS sequence"/>
</dbReference>
<evidence type="ECO:0000313" key="1">
    <source>
        <dbReference type="EMBL" id="SCA55697.1"/>
    </source>
</evidence>
<proteinExistence type="predicted"/>
<dbReference type="EMBL" id="FLYE01000004">
    <property type="protein sequence ID" value="SCA55697.1"/>
    <property type="molecule type" value="Genomic_DNA"/>
</dbReference>
<keyword evidence="2" id="KW-1185">Reference proteome</keyword>
<reference evidence="1 2" key="1">
    <citation type="submission" date="2016-07" db="EMBL/GenBank/DDBJ databases">
        <authorList>
            <person name="Lefevre C.T."/>
        </authorList>
    </citation>
    <scope>NUCLEOTIDE SEQUENCE [LARGE SCALE GENOMIC DNA]</scope>
    <source>
        <strain evidence="1">PR1</strain>
    </source>
</reference>
<name>A0A1C3REI3_9PROT</name>
<accession>A0A1C3REI3</accession>
<organism evidence="1 2">
    <name type="scientific">Candidatus Terasakiella magnetica</name>
    <dbReference type="NCBI Taxonomy" id="1867952"/>
    <lineage>
        <taxon>Bacteria</taxon>
        <taxon>Pseudomonadati</taxon>
        <taxon>Pseudomonadota</taxon>
        <taxon>Alphaproteobacteria</taxon>
        <taxon>Rhodospirillales</taxon>
        <taxon>Terasakiellaceae</taxon>
        <taxon>Terasakiella</taxon>
    </lineage>
</organism>
<gene>
    <name evidence="1" type="ORF">MTBPR1_120003</name>
</gene>
<sequence length="38" mass="4111">MPIKWGEMIPAPAGLAKNIKNAVVHSLQFMSNCKDVNG</sequence>
<protein>
    <submittedName>
        <fullName evidence="1">Uncharacterized protein</fullName>
    </submittedName>
</protein>